<sequence>MASIRRDILIRIPPAVAWDAIRDVGALHTRLVPGFVLDTRLEPGARIVTFGSGRVLRERIVDCDDAARRLVWSIEDAWLAHHNASLQVLAEEEGARVIWIADLLPHEAGQLVAGFMEQGLATMCRTLEGGLDGMAPAGGSSDSPQREAKP</sequence>
<dbReference type="Proteomes" id="UP000295096">
    <property type="component" value="Unassembled WGS sequence"/>
</dbReference>
<dbReference type="InterPro" id="IPR023393">
    <property type="entry name" value="START-like_dom_sf"/>
</dbReference>
<dbReference type="AlphaFoldDB" id="A0A4R5QKW7"/>
<dbReference type="EMBL" id="SMSJ01000002">
    <property type="protein sequence ID" value="TDH64124.1"/>
    <property type="molecule type" value="Genomic_DNA"/>
</dbReference>
<evidence type="ECO:0000313" key="1">
    <source>
        <dbReference type="EMBL" id="TDH64124.1"/>
    </source>
</evidence>
<comment type="caution">
    <text evidence="1">The sequence shown here is derived from an EMBL/GenBank/DDBJ whole genome shotgun (WGS) entry which is preliminary data.</text>
</comment>
<evidence type="ECO:0000313" key="2">
    <source>
        <dbReference type="Proteomes" id="UP000295096"/>
    </source>
</evidence>
<dbReference type="Pfam" id="PF10604">
    <property type="entry name" value="Polyketide_cyc2"/>
    <property type="match status" value="1"/>
</dbReference>
<accession>A0A4R5QKW7</accession>
<dbReference type="InterPro" id="IPR019587">
    <property type="entry name" value="Polyketide_cyclase/dehydratase"/>
</dbReference>
<keyword evidence="2" id="KW-1185">Reference proteome</keyword>
<dbReference type="CDD" id="cd07821">
    <property type="entry name" value="PYR_PYL_RCAR_like"/>
    <property type="match status" value="1"/>
</dbReference>
<dbReference type="Gene3D" id="3.30.530.20">
    <property type="match status" value="1"/>
</dbReference>
<dbReference type="SUPFAM" id="SSF55961">
    <property type="entry name" value="Bet v1-like"/>
    <property type="match status" value="1"/>
</dbReference>
<dbReference type="RefSeq" id="WP_133286889.1">
    <property type="nucleotide sequence ID" value="NZ_SMSJ01000002.1"/>
</dbReference>
<reference evidence="1 2" key="1">
    <citation type="journal article" date="2016" name="J. Microbiol.">
        <title>Dankookia rubra gen. nov., sp. nov., an alphaproteobacterium isolated from sediment of a shallow stream.</title>
        <authorList>
            <person name="Kim W.H."/>
            <person name="Kim D.H."/>
            <person name="Kang K."/>
            <person name="Ahn T.Y."/>
        </authorList>
    </citation>
    <scope>NUCLEOTIDE SEQUENCE [LARGE SCALE GENOMIC DNA]</scope>
    <source>
        <strain evidence="1 2">JCM30602</strain>
    </source>
</reference>
<organism evidence="1 2">
    <name type="scientific">Dankookia rubra</name>
    <dbReference type="NCBI Taxonomy" id="1442381"/>
    <lineage>
        <taxon>Bacteria</taxon>
        <taxon>Pseudomonadati</taxon>
        <taxon>Pseudomonadota</taxon>
        <taxon>Alphaproteobacteria</taxon>
        <taxon>Acetobacterales</taxon>
        <taxon>Roseomonadaceae</taxon>
        <taxon>Dankookia</taxon>
    </lineage>
</organism>
<dbReference type="OrthoDB" id="1364128at2"/>
<proteinExistence type="predicted"/>
<gene>
    <name evidence="1" type="ORF">E2C06_01885</name>
</gene>
<protein>
    <submittedName>
        <fullName evidence="1">SRPBCC family protein</fullName>
    </submittedName>
</protein>
<name>A0A4R5QKW7_9PROT</name>